<reference evidence="1" key="1">
    <citation type="journal article" date="2021" name="Proc. Natl. Acad. Sci. U.S.A.">
        <title>A Catalog of Tens of Thousands of Viruses from Human Metagenomes Reveals Hidden Associations with Chronic Diseases.</title>
        <authorList>
            <person name="Tisza M.J."/>
            <person name="Buck C.B."/>
        </authorList>
    </citation>
    <scope>NUCLEOTIDE SEQUENCE</scope>
    <source>
        <strain evidence="1">CtGgs6</strain>
    </source>
</reference>
<dbReference type="EMBL" id="BK016132">
    <property type="protein sequence ID" value="DAF97360.1"/>
    <property type="molecule type" value="Genomic_DNA"/>
</dbReference>
<protein>
    <submittedName>
        <fullName evidence="1">Uncharacterized protein</fullName>
    </submittedName>
</protein>
<name>A0A8S5US80_9CAUD</name>
<sequence>MGELLYTRVRAPTRRQFVLSTSVKLIDKITVGVPPAPGEALKFISLHGGVASLSFIAWVAKNEQILELSASTLRIGPKQYQYLNALAKSGKLKNARFLTSSMQKEMDTKHGRNYAREFKTIADRNGWNMIVANNHSKIILMRTETAHYVLETSSNLNENPKIEQYSFENSKEVYDFYNHFFDCIFGGAQP</sequence>
<evidence type="ECO:0000313" key="1">
    <source>
        <dbReference type="EMBL" id="DAF97360.1"/>
    </source>
</evidence>
<organism evidence="1">
    <name type="scientific">Myoviridae sp. ctGgs6</name>
    <dbReference type="NCBI Taxonomy" id="2825072"/>
    <lineage>
        <taxon>Viruses</taxon>
        <taxon>Duplodnaviria</taxon>
        <taxon>Heunggongvirae</taxon>
        <taxon>Uroviricota</taxon>
        <taxon>Caudoviricetes</taxon>
    </lineage>
</organism>
<proteinExistence type="predicted"/>
<accession>A0A8S5US80</accession>